<reference evidence="1 2" key="1">
    <citation type="submission" date="2022-03" db="EMBL/GenBank/DDBJ databases">
        <authorList>
            <person name="Macdonald S."/>
            <person name="Ahmed S."/>
            <person name="Newling K."/>
        </authorList>
    </citation>
    <scope>NUCLEOTIDE SEQUENCE [LARGE SCALE GENOMIC DNA]</scope>
</reference>
<proteinExistence type="predicted"/>
<evidence type="ECO:0000313" key="2">
    <source>
        <dbReference type="Proteomes" id="UP001642260"/>
    </source>
</evidence>
<protein>
    <submittedName>
        <fullName evidence="1">Uncharacterized protein</fullName>
    </submittedName>
</protein>
<name>A0ABC8ITU3_ERUVS</name>
<accession>A0ABC8ITU3</accession>
<comment type="caution">
    <text evidence="1">The sequence shown here is derived from an EMBL/GenBank/DDBJ whole genome shotgun (WGS) entry which is preliminary data.</text>
</comment>
<gene>
    <name evidence="1" type="ORF">ERUC_LOCUS1222</name>
</gene>
<dbReference type="AlphaFoldDB" id="A0ABC8ITU3"/>
<dbReference type="EMBL" id="CAKOAT010046711">
    <property type="protein sequence ID" value="CAH8288831.1"/>
    <property type="molecule type" value="Genomic_DNA"/>
</dbReference>
<sequence length="89" mass="10044">MIRFAFDGLSDTQKNTLHGLVSSMRCDTFLESVWDVDEDMQTLADMALISKTRHGGNGGIMVHYLVRHMVSSKTGPGSRMSYIEHFHIQ</sequence>
<keyword evidence="2" id="KW-1185">Reference proteome</keyword>
<organism evidence="1 2">
    <name type="scientific">Eruca vesicaria subsp. sativa</name>
    <name type="common">Garden rocket</name>
    <name type="synonym">Eruca sativa</name>
    <dbReference type="NCBI Taxonomy" id="29727"/>
    <lineage>
        <taxon>Eukaryota</taxon>
        <taxon>Viridiplantae</taxon>
        <taxon>Streptophyta</taxon>
        <taxon>Embryophyta</taxon>
        <taxon>Tracheophyta</taxon>
        <taxon>Spermatophyta</taxon>
        <taxon>Magnoliopsida</taxon>
        <taxon>eudicotyledons</taxon>
        <taxon>Gunneridae</taxon>
        <taxon>Pentapetalae</taxon>
        <taxon>rosids</taxon>
        <taxon>malvids</taxon>
        <taxon>Brassicales</taxon>
        <taxon>Brassicaceae</taxon>
        <taxon>Brassiceae</taxon>
        <taxon>Eruca</taxon>
    </lineage>
</organism>
<dbReference type="Proteomes" id="UP001642260">
    <property type="component" value="Unassembled WGS sequence"/>
</dbReference>
<evidence type="ECO:0000313" key="1">
    <source>
        <dbReference type="EMBL" id="CAH8288831.1"/>
    </source>
</evidence>